<dbReference type="InterPro" id="IPR025662">
    <property type="entry name" value="Sigma_54_int_dom_ATP-bd_1"/>
</dbReference>
<evidence type="ECO:0000256" key="3">
    <source>
        <dbReference type="PROSITE-ProRule" id="PRU00169"/>
    </source>
</evidence>
<dbReference type="PROSITE" id="PS00676">
    <property type="entry name" value="SIGMA54_INTERACT_2"/>
    <property type="match status" value="1"/>
</dbReference>
<dbReference type="PROSITE" id="PS50045">
    <property type="entry name" value="SIGMA54_INTERACT_4"/>
    <property type="match status" value="1"/>
</dbReference>
<dbReference type="SUPFAM" id="SSF52172">
    <property type="entry name" value="CheY-like"/>
    <property type="match status" value="1"/>
</dbReference>
<dbReference type="Proteomes" id="UP000293902">
    <property type="component" value="Chromosome"/>
</dbReference>
<keyword evidence="2" id="KW-0067">ATP-binding</keyword>
<dbReference type="CDD" id="cd00156">
    <property type="entry name" value="REC"/>
    <property type="match status" value="1"/>
</dbReference>
<feature type="domain" description="Response regulatory" evidence="5">
    <location>
        <begin position="16"/>
        <end position="130"/>
    </location>
</feature>
<evidence type="ECO:0000256" key="2">
    <source>
        <dbReference type="ARBA" id="ARBA00022840"/>
    </source>
</evidence>
<organism evidence="6 7">
    <name type="scientific">Desulfobacter hydrogenophilus</name>
    <dbReference type="NCBI Taxonomy" id="2291"/>
    <lineage>
        <taxon>Bacteria</taxon>
        <taxon>Pseudomonadati</taxon>
        <taxon>Thermodesulfobacteriota</taxon>
        <taxon>Desulfobacteria</taxon>
        <taxon>Desulfobacterales</taxon>
        <taxon>Desulfobacteraceae</taxon>
        <taxon>Desulfobacter</taxon>
    </lineage>
</organism>
<evidence type="ECO:0000259" key="5">
    <source>
        <dbReference type="PROSITE" id="PS50110"/>
    </source>
</evidence>
<dbReference type="RefSeq" id="WP_131072027.1">
    <property type="nucleotide sequence ID" value="NZ_CP036313.1"/>
</dbReference>
<dbReference type="Gene3D" id="3.40.50.300">
    <property type="entry name" value="P-loop containing nucleotide triphosphate hydrolases"/>
    <property type="match status" value="1"/>
</dbReference>
<name>A0ABX5REX1_9BACT</name>
<dbReference type="InterPro" id="IPR002078">
    <property type="entry name" value="Sigma_54_int"/>
</dbReference>
<feature type="modified residue" description="4-aspartylphosphate" evidence="3">
    <location>
        <position position="65"/>
    </location>
</feature>
<evidence type="ECO:0000256" key="1">
    <source>
        <dbReference type="ARBA" id="ARBA00022741"/>
    </source>
</evidence>
<dbReference type="InterPro" id="IPR058031">
    <property type="entry name" value="AAA_lid_NorR"/>
</dbReference>
<dbReference type="Gene3D" id="1.10.10.60">
    <property type="entry name" value="Homeodomain-like"/>
    <property type="match status" value="1"/>
</dbReference>
<reference evidence="6 7" key="1">
    <citation type="submission" date="2019-02" db="EMBL/GenBank/DDBJ databases">
        <title>Complete genome sequence of Desulfobacter hydrogenophilus AcRS1.</title>
        <authorList>
            <person name="Marietou A."/>
            <person name="Lund M.B."/>
            <person name="Marshall I.P.G."/>
            <person name="Schreiber L."/>
            <person name="Jorgensen B."/>
        </authorList>
    </citation>
    <scope>NUCLEOTIDE SEQUENCE [LARGE SCALE GENOMIC DNA]</scope>
    <source>
        <strain evidence="6 7">AcRS1</strain>
    </source>
</reference>
<accession>A0ABX5REX1</accession>
<feature type="domain" description="Sigma-54 factor interaction" evidence="4">
    <location>
        <begin position="150"/>
        <end position="379"/>
    </location>
</feature>
<keyword evidence="3" id="KW-0597">Phosphoprotein</keyword>
<dbReference type="Pfam" id="PF25601">
    <property type="entry name" value="AAA_lid_14"/>
    <property type="match status" value="1"/>
</dbReference>
<dbReference type="SMART" id="SM00382">
    <property type="entry name" value="AAA"/>
    <property type="match status" value="1"/>
</dbReference>
<dbReference type="Gene3D" id="1.10.8.60">
    <property type="match status" value="1"/>
</dbReference>
<dbReference type="InterPro" id="IPR001789">
    <property type="entry name" value="Sig_transdc_resp-reg_receiver"/>
</dbReference>
<dbReference type="InterPro" id="IPR027417">
    <property type="entry name" value="P-loop_NTPase"/>
</dbReference>
<dbReference type="PROSITE" id="PS50110">
    <property type="entry name" value="RESPONSE_REGULATORY"/>
    <property type="match status" value="1"/>
</dbReference>
<dbReference type="InterPro" id="IPR011006">
    <property type="entry name" value="CheY-like_superfamily"/>
</dbReference>
<sequence length="479" mass="53417">MDIRINLENGERTVAAILIVDDDPIFCTPFTAYLKKLGHQCQTAQTFSQGAALARDVDFDVVFLDVLLPDANGLECINYFINASSSPELIIITGKSELSGAEMALENGAWDYLEKPPAYDDVKLTLKRALQFRDNKMVSPTREGFKSDFIIGRSPVLKKCLDLVAKSARTDGNLFISGETGTGKDLIANAVHLNSERSGAPFIAVDCTNLPDTLVENLLFGHAKGAFTGAVDKNEGLIKQADKGTLFLDEIGDLSTAAQKSILRVLQTKTFRPLGMNKELSCDFRLISATNRDLQAMVKQRTFRKDLFYRLVTHHIHLPPLRERPDDIVLLADYYMEKICAQFGIRPKAMSDDFIDTLMVYDWKGNIRELISVLHAAVASGLNEPRLNPHHLPVALRIFSRKKTWEEQRPLEQGIENGLGTDETGFPCLKDFRHLNESQYLDALVRLSGGHIEKACSMAGVSRSGLYHLLEKHNKKLNP</sequence>
<dbReference type="PANTHER" id="PTHR32071:SF113">
    <property type="entry name" value="ALGINATE BIOSYNTHESIS TRANSCRIPTIONAL REGULATORY PROTEIN ALGB"/>
    <property type="match status" value="1"/>
</dbReference>
<dbReference type="CDD" id="cd00009">
    <property type="entry name" value="AAA"/>
    <property type="match status" value="1"/>
</dbReference>
<dbReference type="PROSITE" id="PS00675">
    <property type="entry name" value="SIGMA54_INTERACT_1"/>
    <property type="match status" value="1"/>
</dbReference>
<dbReference type="InterPro" id="IPR003593">
    <property type="entry name" value="AAA+_ATPase"/>
</dbReference>
<dbReference type="Pfam" id="PF00158">
    <property type="entry name" value="Sigma54_activat"/>
    <property type="match status" value="1"/>
</dbReference>
<evidence type="ECO:0000313" key="6">
    <source>
        <dbReference type="EMBL" id="QBH12859.1"/>
    </source>
</evidence>
<evidence type="ECO:0000259" key="4">
    <source>
        <dbReference type="PROSITE" id="PS50045"/>
    </source>
</evidence>
<gene>
    <name evidence="6" type="ORF">EYB58_07985</name>
</gene>
<keyword evidence="1" id="KW-0547">Nucleotide-binding</keyword>
<dbReference type="SMART" id="SM00448">
    <property type="entry name" value="REC"/>
    <property type="match status" value="1"/>
</dbReference>
<dbReference type="SUPFAM" id="SSF52540">
    <property type="entry name" value="P-loop containing nucleoside triphosphate hydrolases"/>
    <property type="match status" value="1"/>
</dbReference>
<protein>
    <submittedName>
        <fullName evidence="6">Sigma-54-dependent Fis family transcriptional regulator</fullName>
    </submittedName>
</protein>
<dbReference type="Gene3D" id="3.40.50.2300">
    <property type="match status" value="1"/>
</dbReference>
<dbReference type="Pfam" id="PF00072">
    <property type="entry name" value="Response_reg"/>
    <property type="match status" value="1"/>
</dbReference>
<dbReference type="EMBL" id="CP036313">
    <property type="protein sequence ID" value="QBH12859.1"/>
    <property type="molecule type" value="Genomic_DNA"/>
</dbReference>
<proteinExistence type="predicted"/>
<dbReference type="InterPro" id="IPR025943">
    <property type="entry name" value="Sigma_54_int_dom_ATP-bd_2"/>
</dbReference>
<dbReference type="PANTHER" id="PTHR32071">
    <property type="entry name" value="TRANSCRIPTIONAL REGULATORY PROTEIN"/>
    <property type="match status" value="1"/>
</dbReference>
<evidence type="ECO:0000313" key="7">
    <source>
        <dbReference type="Proteomes" id="UP000293902"/>
    </source>
</evidence>
<keyword evidence="7" id="KW-1185">Reference proteome</keyword>